<dbReference type="EMBL" id="BLXT01003909">
    <property type="protein sequence ID" value="GFO07719.1"/>
    <property type="molecule type" value="Genomic_DNA"/>
</dbReference>
<evidence type="ECO:0000313" key="2">
    <source>
        <dbReference type="Proteomes" id="UP000735302"/>
    </source>
</evidence>
<protein>
    <submittedName>
        <fullName evidence="1">Uncharacterized protein</fullName>
    </submittedName>
</protein>
<proteinExistence type="predicted"/>
<keyword evidence="2" id="KW-1185">Reference proteome</keyword>
<reference evidence="1 2" key="1">
    <citation type="journal article" date="2021" name="Elife">
        <title>Chloroplast acquisition without the gene transfer in kleptoplastic sea slugs, Plakobranchus ocellatus.</title>
        <authorList>
            <person name="Maeda T."/>
            <person name="Takahashi S."/>
            <person name="Yoshida T."/>
            <person name="Shimamura S."/>
            <person name="Takaki Y."/>
            <person name="Nagai Y."/>
            <person name="Toyoda A."/>
            <person name="Suzuki Y."/>
            <person name="Arimoto A."/>
            <person name="Ishii H."/>
            <person name="Satoh N."/>
            <person name="Nishiyama T."/>
            <person name="Hasebe M."/>
            <person name="Maruyama T."/>
            <person name="Minagawa J."/>
            <person name="Obokata J."/>
            <person name="Shigenobu S."/>
        </authorList>
    </citation>
    <scope>NUCLEOTIDE SEQUENCE [LARGE SCALE GENOMIC DNA]</scope>
</reference>
<name>A0AAV4AMY0_9GAST</name>
<sequence length="122" mass="13579">MESKTSWCCDIGERGQLVTSACAFFSNWYQSSAILYISRQNYRNNFVIPEPPGSTVTPTSEPPIHPASKVPLLTSPYWKLMNSRTRHGAFPPCVTAMDEVLHEWPGLPTNDCFDGMAINAPT</sequence>
<dbReference type="AlphaFoldDB" id="A0AAV4AMY0"/>
<evidence type="ECO:0000313" key="1">
    <source>
        <dbReference type="EMBL" id="GFO07719.1"/>
    </source>
</evidence>
<dbReference type="Proteomes" id="UP000735302">
    <property type="component" value="Unassembled WGS sequence"/>
</dbReference>
<organism evidence="1 2">
    <name type="scientific">Plakobranchus ocellatus</name>
    <dbReference type="NCBI Taxonomy" id="259542"/>
    <lineage>
        <taxon>Eukaryota</taxon>
        <taxon>Metazoa</taxon>
        <taxon>Spiralia</taxon>
        <taxon>Lophotrochozoa</taxon>
        <taxon>Mollusca</taxon>
        <taxon>Gastropoda</taxon>
        <taxon>Heterobranchia</taxon>
        <taxon>Euthyneura</taxon>
        <taxon>Panpulmonata</taxon>
        <taxon>Sacoglossa</taxon>
        <taxon>Placobranchoidea</taxon>
        <taxon>Plakobranchidae</taxon>
        <taxon>Plakobranchus</taxon>
    </lineage>
</organism>
<accession>A0AAV4AMY0</accession>
<comment type="caution">
    <text evidence="1">The sequence shown here is derived from an EMBL/GenBank/DDBJ whole genome shotgun (WGS) entry which is preliminary data.</text>
</comment>
<gene>
    <name evidence="1" type="ORF">PoB_003422400</name>
</gene>